<reference evidence="3" key="1">
    <citation type="submission" date="2021-09" db="EMBL/GenBank/DDBJ databases">
        <authorList>
            <consortium name="AG Swart"/>
            <person name="Singh M."/>
            <person name="Singh A."/>
            <person name="Seah K."/>
            <person name="Emmerich C."/>
        </authorList>
    </citation>
    <scope>NUCLEOTIDE SEQUENCE</scope>
    <source>
        <strain evidence="3">ATCC30299</strain>
    </source>
</reference>
<dbReference type="Gene3D" id="1.20.5.1160">
    <property type="entry name" value="Vasodilator-stimulated phosphoprotein"/>
    <property type="match status" value="1"/>
</dbReference>
<protein>
    <submittedName>
        <fullName evidence="3">Uncharacterized protein</fullName>
    </submittedName>
</protein>
<proteinExistence type="predicted"/>
<organism evidence="3 4">
    <name type="scientific">Blepharisma stoltei</name>
    <dbReference type="NCBI Taxonomy" id="1481888"/>
    <lineage>
        <taxon>Eukaryota</taxon>
        <taxon>Sar</taxon>
        <taxon>Alveolata</taxon>
        <taxon>Ciliophora</taxon>
        <taxon>Postciliodesmatophora</taxon>
        <taxon>Heterotrichea</taxon>
        <taxon>Heterotrichida</taxon>
        <taxon>Blepharismidae</taxon>
        <taxon>Blepharisma</taxon>
    </lineage>
</organism>
<feature type="region of interest" description="Disordered" evidence="2">
    <location>
        <begin position="565"/>
        <end position="584"/>
    </location>
</feature>
<gene>
    <name evidence="3" type="ORF">BSTOLATCC_MIC17499</name>
</gene>
<keyword evidence="1" id="KW-0175">Coiled coil</keyword>
<feature type="coiled-coil region" evidence="1">
    <location>
        <begin position="488"/>
        <end position="522"/>
    </location>
</feature>
<feature type="coiled-coil region" evidence="1">
    <location>
        <begin position="417"/>
        <end position="451"/>
    </location>
</feature>
<name>A0AAU9IT12_9CILI</name>
<evidence type="ECO:0000313" key="4">
    <source>
        <dbReference type="Proteomes" id="UP001162131"/>
    </source>
</evidence>
<evidence type="ECO:0000256" key="2">
    <source>
        <dbReference type="SAM" id="MobiDB-lite"/>
    </source>
</evidence>
<keyword evidence="4" id="KW-1185">Reference proteome</keyword>
<evidence type="ECO:0000256" key="1">
    <source>
        <dbReference type="SAM" id="Coils"/>
    </source>
</evidence>
<dbReference type="EMBL" id="CAJZBQ010000017">
    <property type="protein sequence ID" value="CAG9316867.1"/>
    <property type="molecule type" value="Genomic_DNA"/>
</dbReference>
<dbReference type="AlphaFoldDB" id="A0AAU9IT12"/>
<dbReference type="Proteomes" id="UP001162131">
    <property type="component" value="Unassembled WGS sequence"/>
</dbReference>
<accession>A0AAU9IT12</accession>
<feature type="coiled-coil region" evidence="1">
    <location>
        <begin position="119"/>
        <end position="282"/>
    </location>
</feature>
<feature type="coiled-coil region" evidence="1">
    <location>
        <begin position="317"/>
        <end position="377"/>
    </location>
</feature>
<sequence length="584" mass="68799">MRRYRPRSSASQTSKDLLLERSLPSPFDFKEKTQAENELEFELKSSGNFGTVEDSESSRKRTLDLLETQTQNFNKDLEDQLIARDHHINELNNSILMLRTIVKIKEDEISQLKNTNLMESESRDSIENYKKQIEEYRKSDCLLSSEKEKLKKEIEETKEKIAELKSQLEIKESSQNEIKKDIKEISEVFTRMSSLNSELQEKVEKLSEELQETYRKYYEAEIKAKFADKLQLEIDSIIKSKSKLKRENTSYLATQESIKEKLSQANEAILAYEEMLNSLLADLKSEEYLENKLKSAAQFCIDFQEMNEKLKNSLNSADFHQENNNQKNEEIKNAKIEQLEEENSKQRIQITELNEKIETLQLEIDTLTRLNQKLKSDFLESTSKIKNQFNIIKSQNDKYKDQRKQAIAERDTKDIELQEMKIRLAHASEKIEKIREHNRTLNEKISQMQHHHANSQSETLPLDIYKNSKELAYNEVLREEIFKKDTELVRKSKDILRLEKELKELKDTIIQAKSQINEDEYQNILDDKDKEIEILKGMLKGAYSETRVKEGKLFMMRRKLGNISDKLGSMTDRNEHTRQHTTLI</sequence>
<evidence type="ECO:0000313" key="3">
    <source>
        <dbReference type="EMBL" id="CAG9316867.1"/>
    </source>
</evidence>
<comment type="caution">
    <text evidence="3">The sequence shown here is derived from an EMBL/GenBank/DDBJ whole genome shotgun (WGS) entry which is preliminary data.</text>
</comment>